<dbReference type="PANTHER" id="PTHR22835">
    <property type="entry name" value="ZINC FINGER FYVE DOMAIN CONTAINING PROTEIN"/>
    <property type="match status" value="1"/>
</dbReference>
<evidence type="ECO:0000256" key="2">
    <source>
        <dbReference type="ARBA" id="ARBA00023180"/>
    </source>
</evidence>
<dbReference type="Proteomes" id="UP000593562">
    <property type="component" value="Unassembled WGS sequence"/>
</dbReference>
<sequence length="196" mass="21746">MSYEEIRTTIPDMVNQLGSAIQYLHGLGARTFWIHNTGPYGCAALILHHITNPQPGYLDQIGCVKEQNEVSMEFNRQLKEKVVELRGELPNASLTYVDMFAAKYGLIRNAKQEGFADPKTICCGYHENGADVWCGNKATVNGSEIYAGSCKDPWSVISWDGVHYTEAANHWIANHIINGSLSDPPIPLTHACQCHI</sequence>
<dbReference type="EMBL" id="JAAARO010000011">
    <property type="protein sequence ID" value="KAF5740426.1"/>
    <property type="molecule type" value="Genomic_DNA"/>
</dbReference>
<dbReference type="GO" id="GO:0016788">
    <property type="term" value="F:hydrolase activity, acting on ester bonds"/>
    <property type="evidence" value="ECO:0007669"/>
    <property type="project" value="InterPro"/>
</dbReference>
<proteinExistence type="inferred from homology"/>
<gene>
    <name evidence="3" type="ORF">HS088_TW11G00495</name>
</gene>
<evidence type="ECO:0000256" key="1">
    <source>
        <dbReference type="ARBA" id="ARBA00008668"/>
    </source>
</evidence>
<dbReference type="PANTHER" id="PTHR22835:SF546">
    <property type="entry name" value="GDSL-LIKE LIPASE_ACYLHYDROLASE"/>
    <property type="match status" value="1"/>
</dbReference>
<reference evidence="3 4" key="1">
    <citation type="journal article" date="2020" name="Nat. Commun.">
        <title>Genome of Tripterygium wilfordii and identification of cytochrome P450 involved in triptolide biosynthesis.</title>
        <authorList>
            <person name="Tu L."/>
            <person name="Su P."/>
            <person name="Zhang Z."/>
            <person name="Gao L."/>
            <person name="Wang J."/>
            <person name="Hu T."/>
            <person name="Zhou J."/>
            <person name="Zhang Y."/>
            <person name="Zhao Y."/>
            <person name="Liu Y."/>
            <person name="Song Y."/>
            <person name="Tong Y."/>
            <person name="Lu Y."/>
            <person name="Yang J."/>
            <person name="Xu C."/>
            <person name="Jia M."/>
            <person name="Peters R.J."/>
            <person name="Huang L."/>
            <person name="Gao W."/>
        </authorList>
    </citation>
    <scope>NUCLEOTIDE SEQUENCE [LARGE SCALE GENOMIC DNA]</scope>
    <source>
        <strain evidence="4">cv. XIE 37</strain>
        <tissue evidence="3">Leaf</tissue>
    </source>
</reference>
<dbReference type="InterPro" id="IPR036514">
    <property type="entry name" value="SGNH_hydro_sf"/>
</dbReference>
<accession>A0A7J7D2X9</accession>
<evidence type="ECO:0000313" key="4">
    <source>
        <dbReference type="Proteomes" id="UP000593562"/>
    </source>
</evidence>
<dbReference type="InParanoid" id="A0A7J7D2X9"/>
<dbReference type="Pfam" id="PF00657">
    <property type="entry name" value="Lipase_GDSL"/>
    <property type="match status" value="1"/>
</dbReference>
<dbReference type="AlphaFoldDB" id="A0A7J7D2X9"/>
<comment type="caution">
    <text evidence="3">The sequence shown here is derived from an EMBL/GenBank/DDBJ whole genome shotgun (WGS) entry which is preliminary data.</text>
</comment>
<name>A0A7J7D2X9_TRIWF</name>
<evidence type="ECO:0000313" key="3">
    <source>
        <dbReference type="EMBL" id="KAF5740426.1"/>
    </source>
</evidence>
<keyword evidence="2" id="KW-0325">Glycoprotein</keyword>
<dbReference type="InterPro" id="IPR001087">
    <property type="entry name" value="GDSL"/>
</dbReference>
<organism evidence="3 4">
    <name type="scientific">Tripterygium wilfordii</name>
    <name type="common">Thunder God vine</name>
    <dbReference type="NCBI Taxonomy" id="458696"/>
    <lineage>
        <taxon>Eukaryota</taxon>
        <taxon>Viridiplantae</taxon>
        <taxon>Streptophyta</taxon>
        <taxon>Embryophyta</taxon>
        <taxon>Tracheophyta</taxon>
        <taxon>Spermatophyta</taxon>
        <taxon>Magnoliopsida</taxon>
        <taxon>eudicotyledons</taxon>
        <taxon>Gunneridae</taxon>
        <taxon>Pentapetalae</taxon>
        <taxon>rosids</taxon>
        <taxon>fabids</taxon>
        <taxon>Celastrales</taxon>
        <taxon>Celastraceae</taxon>
        <taxon>Tripterygium</taxon>
    </lineage>
</organism>
<protein>
    <submittedName>
        <fullName evidence="3">Esterase putative isoform 2</fullName>
    </submittedName>
</protein>
<keyword evidence="4" id="KW-1185">Reference proteome</keyword>
<comment type="similarity">
    <text evidence="1">Belongs to the 'GDSL' lipolytic enzyme family.</text>
</comment>
<dbReference type="Gene3D" id="3.40.50.1110">
    <property type="entry name" value="SGNH hydrolase"/>
    <property type="match status" value="1"/>
</dbReference>